<keyword evidence="10" id="KW-0614">Plasmid</keyword>
<geneLocation type="plasmid" evidence="10 11">
    <name>unnamed1</name>
</geneLocation>
<keyword evidence="11" id="KW-1185">Reference proteome</keyword>
<dbReference type="SUPFAM" id="SSF63380">
    <property type="entry name" value="Riboflavin synthase domain-like"/>
    <property type="match status" value="1"/>
</dbReference>
<dbReference type="InterPro" id="IPR036010">
    <property type="entry name" value="2Fe-2S_ferredoxin-like_sf"/>
</dbReference>
<dbReference type="InterPro" id="IPR012675">
    <property type="entry name" value="Beta-grasp_dom_sf"/>
</dbReference>
<evidence type="ECO:0000256" key="1">
    <source>
        <dbReference type="ARBA" id="ARBA00001974"/>
    </source>
</evidence>
<dbReference type="SUPFAM" id="SSF52343">
    <property type="entry name" value="Ferredoxin reductase-like, C-terminal NADP-linked domain"/>
    <property type="match status" value="1"/>
</dbReference>
<evidence type="ECO:0000256" key="3">
    <source>
        <dbReference type="ARBA" id="ARBA00022714"/>
    </source>
</evidence>
<dbReference type="Pfam" id="PF00111">
    <property type="entry name" value="Fer2"/>
    <property type="match status" value="1"/>
</dbReference>
<reference evidence="10 11" key="1">
    <citation type="submission" date="2016-04" db="EMBL/GenBank/DDBJ databases">
        <title>Complete genome sequence of Dietzia lutea YIM 80766T, a strain isolated from desert soil in Egypt.</title>
        <authorList>
            <person name="Zhao J."/>
            <person name="Hu B."/>
            <person name="Geng S."/>
            <person name="Nie Y."/>
            <person name="Tang Y."/>
        </authorList>
    </citation>
    <scope>NUCLEOTIDE SEQUENCE [LARGE SCALE GENOMIC DNA]</scope>
    <source>
        <strain evidence="10 11">YIM 80766</strain>
        <plasmid evidence="10 11">unnamed1</plasmid>
    </source>
</reference>
<dbReference type="AlphaFoldDB" id="A0A2S1RCW8"/>
<dbReference type="PROSITE" id="PS00197">
    <property type="entry name" value="2FE2S_FER_1"/>
    <property type="match status" value="1"/>
</dbReference>
<dbReference type="EMBL" id="CP015450">
    <property type="protein sequence ID" value="AWH94120.1"/>
    <property type="molecule type" value="Genomic_DNA"/>
</dbReference>
<protein>
    <submittedName>
        <fullName evidence="10">Ferredoxin</fullName>
    </submittedName>
</protein>
<dbReference type="PANTHER" id="PTHR47354:SF1">
    <property type="entry name" value="CARNITINE MONOOXYGENASE REDUCTASE SUBUNIT"/>
    <property type="match status" value="1"/>
</dbReference>
<dbReference type="InterPro" id="IPR039261">
    <property type="entry name" value="FNR_nucleotide-bd"/>
</dbReference>
<evidence type="ECO:0000256" key="7">
    <source>
        <dbReference type="ARBA" id="ARBA00023014"/>
    </source>
</evidence>
<accession>A0A2S1RCW8</accession>
<evidence type="ECO:0000256" key="2">
    <source>
        <dbReference type="ARBA" id="ARBA00022630"/>
    </source>
</evidence>
<dbReference type="GO" id="GO:0051537">
    <property type="term" value="F:2 iron, 2 sulfur cluster binding"/>
    <property type="evidence" value="ECO:0007669"/>
    <property type="project" value="UniProtKB-KW"/>
</dbReference>
<evidence type="ECO:0000256" key="6">
    <source>
        <dbReference type="ARBA" id="ARBA00023004"/>
    </source>
</evidence>
<dbReference type="PROSITE" id="PS51384">
    <property type="entry name" value="FAD_FR"/>
    <property type="match status" value="1"/>
</dbReference>
<dbReference type="PROSITE" id="PS51085">
    <property type="entry name" value="2FE2S_FER_2"/>
    <property type="match status" value="1"/>
</dbReference>
<evidence type="ECO:0000256" key="5">
    <source>
        <dbReference type="ARBA" id="ARBA00023002"/>
    </source>
</evidence>
<name>A0A2S1RCW8_9ACTN</name>
<keyword evidence="4" id="KW-0479">Metal-binding</keyword>
<dbReference type="Gene3D" id="3.10.20.30">
    <property type="match status" value="1"/>
</dbReference>
<dbReference type="OrthoDB" id="502624at2"/>
<dbReference type="InterPro" id="IPR006058">
    <property type="entry name" value="2Fe2S_fd_BS"/>
</dbReference>
<dbReference type="PRINTS" id="PR00409">
    <property type="entry name" value="PHDIOXRDTASE"/>
</dbReference>
<dbReference type="InterPro" id="IPR001041">
    <property type="entry name" value="2Fe-2S_ferredoxin-type"/>
</dbReference>
<evidence type="ECO:0000313" key="11">
    <source>
        <dbReference type="Proteomes" id="UP000244928"/>
    </source>
</evidence>
<keyword evidence="2" id="KW-0285">Flavoprotein</keyword>
<gene>
    <name evidence="10" type="ORF">A6035_17380</name>
</gene>
<dbReference type="InterPro" id="IPR001433">
    <property type="entry name" value="OxRdtase_FAD/NAD-bd"/>
</dbReference>
<feature type="domain" description="2Fe-2S ferredoxin-type" evidence="8">
    <location>
        <begin position="235"/>
        <end position="320"/>
    </location>
</feature>
<sequence>MIRTHDEVEFEAVVRSKEMLSEGVISVEFTRRDGGSMPPWTPGSHIDIELPEGLVRQYSLCGDPNDLTSWQIAVLLEAESRGGSRFLHDKLNAGDPVRLKGPRNHFVLETSCDRILFIAGGIGITPILTMVEEASRFGLDWELVYGGRTRASMAFVDDLVERYGDRVRVLPEDETGLLPLAELLSEVVPGRLIYCCGPEALISAVEDGARSWPTGTLRMERFSPRVEEVDKPTSFEVEIGSTGQIIAVGEETSALDALTNAGFQIEASCTEGVCGTCETGVLSGTPLHLDSVLTDDERESNETMFPCVSRAKSPRITLDL</sequence>
<dbReference type="InterPro" id="IPR050415">
    <property type="entry name" value="MRET"/>
</dbReference>
<comment type="cofactor">
    <cofactor evidence="1">
        <name>FAD</name>
        <dbReference type="ChEBI" id="CHEBI:57692"/>
    </cofactor>
</comment>
<organism evidence="10 11">
    <name type="scientific">Dietzia lutea</name>
    <dbReference type="NCBI Taxonomy" id="546160"/>
    <lineage>
        <taxon>Bacteria</taxon>
        <taxon>Bacillati</taxon>
        <taxon>Actinomycetota</taxon>
        <taxon>Actinomycetes</taxon>
        <taxon>Mycobacteriales</taxon>
        <taxon>Dietziaceae</taxon>
        <taxon>Dietzia</taxon>
    </lineage>
</organism>
<dbReference type="CDD" id="cd06185">
    <property type="entry name" value="PDR_like"/>
    <property type="match status" value="1"/>
</dbReference>
<dbReference type="InterPro" id="IPR017938">
    <property type="entry name" value="Riboflavin_synthase-like_b-brl"/>
</dbReference>
<dbReference type="Gene3D" id="3.40.50.80">
    <property type="entry name" value="Nucleotide-binding domain of ferredoxin-NADP reductase (FNR) module"/>
    <property type="match status" value="1"/>
</dbReference>
<dbReference type="KEGG" id="dlu:A6035_17380"/>
<dbReference type="Gene3D" id="2.40.30.10">
    <property type="entry name" value="Translation factors"/>
    <property type="match status" value="1"/>
</dbReference>
<dbReference type="PANTHER" id="PTHR47354">
    <property type="entry name" value="NADH OXIDOREDUCTASE HCR"/>
    <property type="match status" value="1"/>
</dbReference>
<dbReference type="SUPFAM" id="SSF54292">
    <property type="entry name" value="2Fe-2S ferredoxin-like"/>
    <property type="match status" value="1"/>
</dbReference>
<keyword evidence="3" id="KW-0001">2Fe-2S</keyword>
<keyword evidence="5" id="KW-0560">Oxidoreductase</keyword>
<feature type="domain" description="FAD-binding FR-type" evidence="9">
    <location>
        <begin position="7"/>
        <end position="109"/>
    </location>
</feature>
<evidence type="ECO:0000259" key="9">
    <source>
        <dbReference type="PROSITE" id="PS51384"/>
    </source>
</evidence>
<proteinExistence type="predicted"/>
<dbReference type="GO" id="GO:0046872">
    <property type="term" value="F:metal ion binding"/>
    <property type="evidence" value="ECO:0007669"/>
    <property type="project" value="UniProtKB-KW"/>
</dbReference>
<evidence type="ECO:0000256" key="4">
    <source>
        <dbReference type="ARBA" id="ARBA00022723"/>
    </source>
</evidence>
<keyword evidence="6" id="KW-0408">Iron</keyword>
<dbReference type="InterPro" id="IPR017927">
    <property type="entry name" value="FAD-bd_FR_type"/>
</dbReference>
<dbReference type="Proteomes" id="UP000244928">
    <property type="component" value="Plasmid unnamed1"/>
</dbReference>
<dbReference type="GO" id="GO:0016491">
    <property type="term" value="F:oxidoreductase activity"/>
    <property type="evidence" value="ECO:0007669"/>
    <property type="project" value="UniProtKB-KW"/>
</dbReference>
<keyword evidence="7" id="KW-0411">Iron-sulfur</keyword>
<evidence type="ECO:0000313" key="10">
    <source>
        <dbReference type="EMBL" id="AWH94120.1"/>
    </source>
</evidence>
<evidence type="ECO:0000259" key="8">
    <source>
        <dbReference type="PROSITE" id="PS51085"/>
    </source>
</evidence>
<dbReference type="Pfam" id="PF00175">
    <property type="entry name" value="NAD_binding_1"/>
    <property type="match status" value="1"/>
</dbReference>
<dbReference type="RefSeq" id="WP_108849412.1">
    <property type="nucleotide sequence ID" value="NZ_CP015450.1"/>
</dbReference>
<dbReference type="CDD" id="cd00207">
    <property type="entry name" value="fer2"/>
    <property type="match status" value="1"/>
</dbReference>